<protein>
    <submittedName>
        <fullName evidence="1">Uncharacterized protein</fullName>
    </submittedName>
</protein>
<evidence type="ECO:0000313" key="1">
    <source>
        <dbReference type="EMBL" id="QEG08722.1"/>
    </source>
</evidence>
<dbReference type="RefSeq" id="YP_009846806.1">
    <property type="nucleotide sequence ID" value="NC_048772.1"/>
</dbReference>
<evidence type="ECO:0000313" key="2">
    <source>
        <dbReference type="Proteomes" id="UP000325103"/>
    </source>
</evidence>
<accession>A0A5B9N868</accession>
<dbReference type="EMBL" id="MK813941">
    <property type="protein sequence ID" value="QEG08722.1"/>
    <property type="molecule type" value="Genomic_DNA"/>
</dbReference>
<dbReference type="GeneID" id="55617178"/>
<sequence>MTREQVEFLLGDSLVVHHGIKNDEWFVEVLDVTQRGHKTLKFFNYIETVKVISRLHSLI</sequence>
<gene>
    <name evidence="1" type="primary">4L372XY_007</name>
</gene>
<proteinExistence type="predicted"/>
<name>A0A5B9N868_9CAUD</name>
<dbReference type="Proteomes" id="UP000325103">
    <property type="component" value="Segment"/>
</dbReference>
<dbReference type="KEGG" id="vg:55617178"/>
<keyword evidence="2" id="KW-1185">Reference proteome</keyword>
<reference evidence="1 2" key="1">
    <citation type="submission" date="2019-04" db="EMBL/GenBank/DDBJ databases">
        <title>Nine Novel Phages from a Plateau Lake in Southwest China Provide Insights into Aeromonas Phage Diversity.</title>
        <authorList>
            <person name="Xiao W."/>
            <person name="Bai M."/>
            <person name="Wang Y."/>
            <person name="Cui X."/>
        </authorList>
    </citation>
    <scope>NUCLEOTIDE SEQUENCE [LARGE SCALE GENOMIC DNA]</scope>
</reference>
<organism evidence="1 2">
    <name type="scientific">Aeromonas phage 4L372XY</name>
    <dbReference type="NCBI Taxonomy" id="2588520"/>
    <lineage>
        <taxon>Viruses</taxon>
        <taxon>Duplodnaviria</taxon>
        <taxon>Heunggongvirae</taxon>
        <taxon>Uroviricota</taxon>
        <taxon>Caudoviricetes</taxon>
        <taxon>Plateaulakevirus</taxon>
        <taxon>Plateaulakevirus pv4L372XY</taxon>
    </lineage>
</organism>